<protein>
    <submittedName>
        <fullName evidence="1">Uncharacterized protein</fullName>
    </submittedName>
</protein>
<sequence length="30" mass="3574">ALAHVARDRHLFFRRCGGSDLFSTGWFFFR</sequence>
<reference evidence="1" key="1">
    <citation type="submission" date="2018-05" db="EMBL/GenBank/DDBJ databases">
        <authorList>
            <person name="Lanie J.A."/>
            <person name="Ng W.-L."/>
            <person name="Kazmierczak K.M."/>
            <person name="Andrzejewski T.M."/>
            <person name="Davidsen T.M."/>
            <person name="Wayne K.J."/>
            <person name="Tettelin H."/>
            <person name="Glass J.I."/>
            <person name="Rusch D."/>
            <person name="Podicherti R."/>
            <person name="Tsui H.-C.T."/>
            <person name="Winkler M.E."/>
        </authorList>
    </citation>
    <scope>NUCLEOTIDE SEQUENCE</scope>
</reference>
<gene>
    <name evidence="1" type="ORF">METZ01_LOCUS443776</name>
</gene>
<accession>A0A382Z607</accession>
<organism evidence="1">
    <name type="scientific">marine metagenome</name>
    <dbReference type="NCBI Taxonomy" id="408172"/>
    <lineage>
        <taxon>unclassified sequences</taxon>
        <taxon>metagenomes</taxon>
        <taxon>ecological metagenomes</taxon>
    </lineage>
</organism>
<evidence type="ECO:0000313" key="1">
    <source>
        <dbReference type="EMBL" id="SVD90922.1"/>
    </source>
</evidence>
<dbReference type="AlphaFoldDB" id="A0A382Z607"/>
<name>A0A382Z607_9ZZZZ</name>
<dbReference type="EMBL" id="UINC01181297">
    <property type="protein sequence ID" value="SVD90922.1"/>
    <property type="molecule type" value="Genomic_DNA"/>
</dbReference>
<feature type="non-terminal residue" evidence="1">
    <location>
        <position position="1"/>
    </location>
</feature>
<proteinExistence type="predicted"/>